<dbReference type="Proteomes" id="UP000580043">
    <property type="component" value="Unassembled WGS sequence"/>
</dbReference>
<feature type="domain" description="PhoD-like phosphatase metallophosphatase" evidence="1">
    <location>
        <begin position="165"/>
        <end position="660"/>
    </location>
</feature>
<dbReference type="InterPro" id="IPR029052">
    <property type="entry name" value="Metallo-depent_PP-like"/>
</dbReference>
<evidence type="ECO:0000259" key="2">
    <source>
        <dbReference type="Pfam" id="PF16655"/>
    </source>
</evidence>
<dbReference type="RefSeq" id="WP_169147027.1">
    <property type="nucleotide sequence ID" value="NZ_JABBGA010000015.1"/>
</dbReference>
<proteinExistence type="predicted"/>
<dbReference type="InterPro" id="IPR018946">
    <property type="entry name" value="PhoD-like_MPP"/>
</dbReference>
<sequence>MDRRTFLRNSGFLSVSVALGGLAGCGGGGSDLPPLASGGNWKFPQSVASGDPSPEGAVLWTRVVPADADDVATATGAGDVSIRLIVTDADNKGALGSNAALAGRLLVDSRIPVHARYDHSLRNRVTGLAPATTYYYQFQAGEVRSRVGRFRTAPARGASVDQLRLIFMSCQDWSVNHWGGFDHIARNEDAELIVHLGDYIYETVGEAFQTGAVESRHGALVLPDGAFKKGSSGAKYANTLADYRYLYKRYRTDPRLQAVHERFAFVATWDDHEFSDDCWGDATTYDNGSYDAATGKADNTRQTSRRRAANQAWFEFMPADVKLDEQTTGFETLRLYRDIQWGRLAHLVVTDQRTYRADHIVPEALVNPASGAPLGEIGARYVVPQTTRDTFESLKMAGASADDKLSGVSILGRSQREWWKSTLAASPATWKLWCNEVSLLRMQLDGTDAIATLFALQSVSTLAGNIEAALASTGGNAAVASAVVAAMTAGASQASAVAGATAIASAAAGSGNPVAAGMAAGLSQTQAGIAAAAFGAAAAASGSTAQVAAGAQTIAFGYIKPDIQARGATSSFVQASGKAAALQGFFTRFLFNCDQWDGYNAERKDLMAHLKSAGIRNVVALTGDLHCFDAGVVMDDHDAASPQPVMVDLVTAGMSSESLFTFYADAVGAVSPDLATLIYYPLSVPVSGVGTLNLRFNLFDYTMAGHPPTLDSLAEQARVRVRSGLAALGVPEAALDATTSAVLAGLKADPAFSTQLLGLAQQLAGISKNPWIKWASTDAQGYGVVTITPDGLSCVFKTLNRLAGNQAPANVIARTLTASIPVNAAAVTMSGD</sequence>
<dbReference type="SUPFAM" id="SSF56300">
    <property type="entry name" value="Metallo-dependent phosphatases"/>
    <property type="match status" value="1"/>
</dbReference>
<comment type="caution">
    <text evidence="3">The sequence shown here is derived from an EMBL/GenBank/DDBJ whole genome shotgun (WGS) entry which is preliminary data.</text>
</comment>
<dbReference type="InterPro" id="IPR052900">
    <property type="entry name" value="Phospholipid_Metab_Enz"/>
</dbReference>
<dbReference type="Pfam" id="PF16655">
    <property type="entry name" value="PhoD_N"/>
    <property type="match status" value="1"/>
</dbReference>
<dbReference type="PANTHER" id="PTHR43606:SF2">
    <property type="entry name" value="ALKALINE PHOSPHATASE FAMILY PROTEIN (AFU_ORTHOLOGUE AFUA_5G03860)"/>
    <property type="match status" value="1"/>
</dbReference>
<dbReference type="PROSITE" id="PS51257">
    <property type="entry name" value="PROKAR_LIPOPROTEIN"/>
    <property type="match status" value="1"/>
</dbReference>
<gene>
    <name evidence="3" type="ORF">HHL15_17175</name>
</gene>
<feature type="domain" description="Phospholipase D N-terminal" evidence="2">
    <location>
        <begin position="46"/>
        <end position="152"/>
    </location>
</feature>
<protein>
    <submittedName>
        <fullName evidence="3">Phosphodiesterase</fullName>
    </submittedName>
</protein>
<dbReference type="InterPro" id="IPR032093">
    <property type="entry name" value="PhoD_N"/>
</dbReference>
<keyword evidence="4" id="KW-1185">Reference proteome</keyword>
<dbReference type="Gene3D" id="3.60.21.70">
    <property type="entry name" value="PhoD-like phosphatase"/>
    <property type="match status" value="1"/>
</dbReference>
<evidence type="ECO:0000313" key="4">
    <source>
        <dbReference type="Proteomes" id="UP000580043"/>
    </source>
</evidence>
<dbReference type="Pfam" id="PF09423">
    <property type="entry name" value="PhoD"/>
    <property type="match status" value="1"/>
</dbReference>
<dbReference type="PANTHER" id="PTHR43606">
    <property type="entry name" value="PHOSPHATASE, PUTATIVE (AFU_ORTHOLOGUE AFUA_6G08710)-RELATED"/>
    <property type="match status" value="1"/>
</dbReference>
<organism evidence="3 4">
    <name type="scientific">Zoogloea dura</name>
    <dbReference type="NCBI Taxonomy" id="2728840"/>
    <lineage>
        <taxon>Bacteria</taxon>
        <taxon>Pseudomonadati</taxon>
        <taxon>Pseudomonadota</taxon>
        <taxon>Betaproteobacteria</taxon>
        <taxon>Rhodocyclales</taxon>
        <taxon>Zoogloeaceae</taxon>
        <taxon>Zoogloea</taxon>
    </lineage>
</organism>
<dbReference type="InterPro" id="IPR038607">
    <property type="entry name" value="PhoD-like_sf"/>
</dbReference>
<evidence type="ECO:0000313" key="3">
    <source>
        <dbReference type="EMBL" id="NML27491.1"/>
    </source>
</evidence>
<dbReference type="AlphaFoldDB" id="A0A848GDE1"/>
<accession>A0A848GDE1</accession>
<reference evidence="3 4" key="1">
    <citation type="submission" date="2020-04" db="EMBL/GenBank/DDBJ databases">
        <title>Zoogloea sp. G-4-1-14 isolated from soil.</title>
        <authorList>
            <person name="Dahal R.H."/>
        </authorList>
    </citation>
    <scope>NUCLEOTIDE SEQUENCE [LARGE SCALE GENOMIC DNA]</scope>
    <source>
        <strain evidence="3 4">G-4-1-14</strain>
    </source>
</reference>
<dbReference type="Gene3D" id="2.60.40.380">
    <property type="entry name" value="Purple acid phosphatase-like, N-terminal"/>
    <property type="match status" value="1"/>
</dbReference>
<evidence type="ECO:0000259" key="1">
    <source>
        <dbReference type="Pfam" id="PF09423"/>
    </source>
</evidence>
<name>A0A848GDE1_9RHOO</name>
<dbReference type="EMBL" id="JABBGA010000015">
    <property type="protein sequence ID" value="NML27491.1"/>
    <property type="molecule type" value="Genomic_DNA"/>
</dbReference>
<dbReference type="CDD" id="cd07389">
    <property type="entry name" value="MPP_PhoD"/>
    <property type="match status" value="1"/>
</dbReference>